<organism evidence="2 3">
    <name type="scientific">Nocardioides currus</name>
    <dbReference type="NCBI Taxonomy" id="2133958"/>
    <lineage>
        <taxon>Bacteria</taxon>
        <taxon>Bacillati</taxon>
        <taxon>Actinomycetota</taxon>
        <taxon>Actinomycetes</taxon>
        <taxon>Propionibacteriales</taxon>
        <taxon>Nocardioidaceae</taxon>
        <taxon>Nocardioides</taxon>
    </lineage>
</organism>
<dbReference type="InterPro" id="IPR041581">
    <property type="entry name" value="Glyoxalase_6"/>
</dbReference>
<proteinExistence type="predicted"/>
<dbReference type="Pfam" id="PF18029">
    <property type="entry name" value="Glyoxalase_6"/>
    <property type="match status" value="2"/>
</dbReference>
<dbReference type="InterPro" id="IPR029068">
    <property type="entry name" value="Glyas_Bleomycin-R_OHBP_Dase"/>
</dbReference>
<dbReference type="OrthoDB" id="3286168at2"/>
<dbReference type="PANTHER" id="PTHR35908">
    <property type="entry name" value="HYPOTHETICAL FUSION PROTEIN"/>
    <property type="match status" value="1"/>
</dbReference>
<dbReference type="AlphaFoldDB" id="A0A2R7Z172"/>
<evidence type="ECO:0000313" key="2">
    <source>
        <dbReference type="EMBL" id="PUA82314.1"/>
    </source>
</evidence>
<evidence type="ECO:0000313" key="3">
    <source>
        <dbReference type="Proteomes" id="UP000244867"/>
    </source>
</evidence>
<reference evidence="2 3" key="1">
    <citation type="submission" date="2018-03" db="EMBL/GenBank/DDBJ databases">
        <authorList>
            <person name="Keele B.F."/>
        </authorList>
    </citation>
    <scope>NUCLEOTIDE SEQUENCE [LARGE SCALE GENOMIC DNA]</scope>
    <source>
        <strain evidence="2 3">IB-3</strain>
    </source>
</reference>
<name>A0A2R7Z172_9ACTN</name>
<gene>
    <name evidence="2" type="ORF">C7S10_00710</name>
</gene>
<dbReference type="Gene3D" id="3.10.180.10">
    <property type="entry name" value="2,3-Dihydroxybiphenyl 1,2-Dioxygenase, domain 1"/>
    <property type="match status" value="2"/>
</dbReference>
<feature type="domain" description="VOC" evidence="1">
    <location>
        <begin position="4"/>
        <end position="113"/>
    </location>
</feature>
<accession>A0A2R7Z172</accession>
<dbReference type="EMBL" id="PYXZ01000001">
    <property type="protein sequence ID" value="PUA82314.1"/>
    <property type="molecule type" value="Genomic_DNA"/>
</dbReference>
<dbReference type="SUPFAM" id="SSF54593">
    <property type="entry name" value="Glyoxalase/Bleomycin resistance protein/Dihydroxybiphenyl dioxygenase"/>
    <property type="match status" value="2"/>
</dbReference>
<evidence type="ECO:0000259" key="1">
    <source>
        <dbReference type="PROSITE" id="PS51819"/>
    </source>
</evidence>
<comment type="caution">
    <text evidence="2">The sequence shown here is derived from an EMBL/GenBank/DDBJ whole genome shotgun (WGS) entry which is preliminary data.</text>
</comment>
<sequence>MFWLTAFLDVPPPHFEPAVDFWSAVSGWTPSARRGDDEEFLTLTPAEGDPHLKMQRVGDGAPRLHLDVHVPDPRAEADRAIGLGAVEVADQRADQGYVVLRSPGGLTFCLVNHPAGTAAPAASWPGGSRSAIDQVCLDIPRETFEDEAGFWQSLLGWPRSGASLPEFDRLVRPDDQALRILMQRTGDDGPVRAHLDLACSQRDREILRHVGLGAHVVSEHSFWTVLEDPAGMHYCLTDRPPA</sequence>
<dbReference type="PROSITE" id="PS51819">
    <property type="entry name" value="VOC"/>
    <property type="match status" value="1"/>
</dbReference>
<dbReference type="InterPro" id="IPR037523">
    <property type="entry name" value="VOC_core"/>
</dbReference>
<dbReference type="Proteomes" id="UP000244867">
    <property type="component" value="Unassembled WGS sequence"/>
</dbReference>
<protein>
    <recommendedName>
        <fullName evidence="1">VOC domain-containing protein</fullName>
    </recommendedName>
</protein>
<dbReference type="RefSeq" id="WP_108342501.1">
    <property type="nucleotide sequence ID" value="NZ_PYXZ01000001.1"/>
</dbReference>
<keyword evidence="3" id="KW-1185">Reference proteome</keyword>
<dbReference type="PANTHER" id="PTHR35908:SF1">
    <property type="entry name" value="CONSERVED PROTEIN"/>
    <property type="match status" value="1"/>
</dbReference>